<gene>
    <name evidence="1" type="ORF">SDC9_153249</name>
</gene>
<proteinExistence type="predicted"/>
<organism evidence="1">
    <name type="scientific">bioreactor metagenome</name>
    <dbReference type="NCBI Taxonomy" id="1076179"/>
    <lineage>
        <taxon>unclassified sequences</taxon>
        <taxon>metagenomes</taxon>
        <taxon>ecological metagenomes</taxon>
    </lineage>
</organism>
<dbReference type="EMBL" id="VSSQ01051878">
    <property type="protein sequence ID" value="MPN05995.1"/>
    <property type="molecule type" value="Genomic_DNA"/>
</dbReference>
<accession>A0A645EVE7</accession>
<name>A0A645EVE7_9ZZZZ</name>
<comment type="caution">
    <text evidence="1">The sequence shown here is derived from an EMBL/GenBank/DDBJ whole genome shotgun (WGS) entry which is preliminary data.</text>
</comment>
<reference evidence="1" key="1">
    <citation type="submission" date="2019-08" db="EMBL/GenBank/DDBJ databases">
        <authorList>
            <person name="Kucharzyk K."/>
            <person name="Murdoch R.W."/>
            <person name="Higgins S."/>
            <person name="Loffler F."/>
        </authorList>
    </citation>
    <scope>NUCLEOTIDE SEQUENCE</scope>
</reference>
<protein>
    <submittedName>
        <fullName evidence="1">Uncharacterized protein</fullName>
    </submittedName>
</protein>
<dbReference type="AlphaFoldDB" id="A0A645EVE7"/>
<evidence type="ECO:0000313" key="1">
    <source>
        <dbReference type="EMBL" id="MPN05995.1"/>
    </source>
</evidence>
<sequence length="117" mass="13131">MRKKQKSIKNPIKNKWLKHLLSVSRTIKKDFALNGKSLAILCSPDAVFPRRADDETHGPTGRSYSLYTITRIANPRGKINIICKIYIELAHTEKTPHAYGFGGGVFCCMIVIGRSND</sequence>